<keyword evidence="5" id="KW-1185">Reference proteome</keyword>
<dbReference type="Gene3D" id="1.10.357.10">
    <property type="entry name" value="Tetracycline Repressor, domain 2"/>
    <property type="match status" value="1"/>
</dbReference>
<evidence type="ECO:0000256" key="2">
    <source>
        <dbReference type="PROSITE-ProRule" id="PRU00335"/>
    </source>
</evidence>
<organism evidence="4 5">
    <name type="scientific">Plantibacter elymi</name>
    <name type="common">nom. nud.</name>
    <dbReference type="NCBI Taxonomy" id="199708"/>
    <lineage>
        <taxon>Bacteria</taxon>
        <taxon>Bacillati</taxon>
        <taxon>Actinomycetota</taxon>
        <taxon>Actinomycetes</taxon>
        <taxon>Micrococcales</taxon>
        <taxon>Microbacteriaceae</taxon>
        <taxon>Plantibacter</taxon>
    </lineage>
</organism>
<evidence type="ECO:0000259" key="3">
    <source>
        <dbReference type="PROSITE" id="PS50977"/>
    </source>
</evidence>
<sequence>MNTSDPAPFHLGLTPDRVVDAAAELTRTSHLMTWSLRDLASRLGVAPSVIYHHVGGKDLLSRGVVERMLGQITMPSSELPWQHWFRTLLHSAGRCAADYPGTAKWMLMHGPTIPAVLPILEAGMAILHRAQFGAQSNVAYAVLLNNAMLTISMNDDRLQHERDGPRDHATMMAEFQKMPTASAEVRSMGEDFIRPFAEGGDTASRMRWKYYDVVIESTISGVESTLCDAKATSSWRFRL</sequence>
<keyword evidence="1 2" id="KW-0238">DNA-binding</keyword>
<dbReference type="InterPro" id="IPR036271">
    <property type="entry name" value="Tet_transcr_reg_TetR-rel_C_sf"/>
</dbReference>
<gene>
    <name evidence="4" type="ORF">SAMN06295909_2502</name>
</gene>
<reference evidence="4 5" key="1">
    <citation type="submission" date="2017-04" db="EMBL/GenBank/DDBJ databases">
        <authorList>
            <person name="Varghese N."/>
            <person name="Submissions S."/>
        </authorList>
    </citation>
    <scope>NUCLEOTIDE SEQUENCE [LARGE SCALE GENOMIC DNA]</scope>
    <source>
        <strain evidence="4 5">VKM Ac-1784</strain>
    </source>
</reference>
<accession>A0ABY1RFR5</accession>
<protein>
    <submittedName>
        <fullName evidence="4">Transcriptional regulator, TetR family</fullName>
    </submittedName>
</protein>
<comment type="caution">
    <text evidence="4">The sequence shown here is derived from an EMBL/GenBank/DDBJ whole genome shotgun (WGS) entry which is preliminary data.</text>
</comment>
<dbReference type="EMBL" id="FXWJ01000003">
    <property type="protein sequence ID" value="SMQ71236.1"/>
    <property type="molecule type" value="Genomic_DNA"/>
</dbReference>
<dbReference type="Proteomes" id="UP000194464">
    <property type="component" value="Unassembled WGS sequence"/>
</dbReference>
<feature type="DNA-binding region" description="H-T-H motif" evidence="2">
    <location>
        <begin position="35"/>
        <end position="54"/>
    </location>
</feature>
<dbReference type="SUPFAM" id="SSF48498">
    <property type="entry name" value="Tetracyclin repressor-like, C-terminal domain"/>
    <property type="match status" value="1"/>
</dbReference>
<dbReference type="InterPro" id="IPR001647">
    <property type="entry name" value="HTH_TetR"/>
</dbReference>
<feature type="domain" description="HTH tetR-type" evidence="3">
    <location>
        <begin position="12"/>
        <end position="72"/>
    </location>
</feature>
<dbReference type="SUPFAM" id="SSF46689">
    <property type="entry name" value="Homeodomain-like"/>
    <property type="match status" value="1"/>
</dbReference>
<proteinExistence type="predicted"/>
<dbReference type="RefSeq" id="WP_086474261.1">
    <property type="nucleotide sequence ID" value="NZ_FXWJ01000003.1"/>
</dbReference>
<dbReference type="PROSITE" id="PS50977">
    <property type="entry name" value="HTH_TETR_2"/>
    <property type="match status" value="1"/>
</dbReference>
<evidence type="ECO:0000313" key="5">
    <source>
        <dbReference type="Proteomes" id="UP000194464"/>
    </source>
</evidence>
<dbReference type="InterPro" id="IPR001387">
    <property type="entry name" value="Cro/C1-type_HTH"/>
</dbReference>
<dbReference type="InterPro" id="IPR009057">
    <property type="entry name" value="Homeodomain-like_sf"/>
</dbReference>
<name>A0ABY1RFR5_9MICO</name>
<evidence type="ECO:0000313" key="4">
    <source>
        <dbReference type="EMBL" id="SMQ71236.1"/>
    </source>
</evidence>
<dbReference type="CDD" id="cd00093">
    <property type="entry name" value="HTH_XRE"/>
    <property type="match status" value="1"/>
</dbReference>
<evidence type="ECO:0000256" key="1">
    <source>
        <dbReference type="ARBA" id="ARBA00023125"/>
    </source>
</evidence>